<dbReference type="RefSeq" id="WP_034709655.1">
    <property type="nucleotide sequence ID" value="NZ_JAODPJ010000001.1"/>
</dbReference>
<evidence type="ECO:0000313" key="1">
    <source>
        <dbReference type="EMBL" id="KFF14797.1"/>
    </source>
</evidence>
<accession>A0A086ADN3</accession>
<name>A0A086ADN3_9FLAO</name>
<dbReference type="EMBL" id="JPRH01000001">
    <property type="protein sequence ID" value="KFF14797.1"/>
    <property type="molecule type" value="Genomic_DNA"/>
</dbReference>
<keyword evidence="2" id="KW-1185">Reference proteome</keyword>
<gene>
    <name evidence="1" type="ORF">IW15_05020</name>
</gene>
<proteinExistence type="predicted"/>
<dbReference type="STRING" id="445961.IW15_05020"/>
<dbReference type="OrthoDB" id="1254688at2"/>
<organism evidence="1 2">
    <name type="scientific">Chryseobacterium soli</name>
    <dbReference type="NCBI Taxonomy" id="445961"/>
    <lineage>
        <taxon>Bacteria</taxon>
        <taxon>Pseudomonadati</taxon>
        <taxon>Bacteroidota</taxon>
        <taxon>Flavobacteriia</taxon>
        <taxon>Flavobacteriales</taxon>
        <taxon>Weeksellaceae</taxon>
        <taxon>Chryseobacterium group</taxon>
        <taxon>Chryseobacterium</taxon>
    </lineage>
</organism>
<evidence type="ECO:0000313" key="2">
    <source>
        <dbReference type="Proteomes" id="UP000028705"/>
    </source>
</evidence>
<comment type="caution">
    <text evidence="1">The sequence shown here is derived from an EMBL/GenBank/DDBJ whole genome shotgun (WGS) entry which is preliminary data.</text>
</comment>
<reference evidence="1 2" key="1">
    <citation type="submission" date="2014-07" db="EMBL/GenBank/DDBJ databases">
        <title>Genome of Chryseobacterium soli DSM 19298.</title>
        <authorList>
            <person name="Stropko S.J."/>
            <person name="Pipes S.E."/>
            <person name="Newman J."/>
        </authorList>
    </citation>
    <scope>NUCLEOTIDE SEQUENCE [LARGE SCALE GENOMIC DNA]</scope>
    <source>
        <strain evidence="1 2">DSM 19298</strain>
    </source>
</reference>
<protein>
    <submittedName>
        <fullName evidence="1">Uncharacterized protein</fullName>
    </submittedName>
</protein>
<sequence>MLIEQFHNKTVKIEDFQTTYIILSIENKTFRFDFKNKKESFVKKKEIGVLALYKQHPLLINHNETYCETYINSSPEKIDLFVDDIQKSIEESLKGWRHWKDYIKIKTGINEQVFLQNIQKGSGKLLNAPFSILEKLEKVCSKHHVLIRHFGDKIIKPHQLLMINNQFVIAEDFIFRNT</sequence>
<dbReference type="Proteomes" id="UP000028705">
    <property type="component" value="Unassembled WGS sequence"/>
</dbReference>
<dbReference type="AlphaFoldDB" id="A0A086ADN3"/>
<dbReference type="eggNOG" id="ENOG5033BWZ">
    <property type="taxonomic scope" value="Bacteria"/>
</dbReference>